<evidence type="ECO:0000313" key="1">
    <source>
        <dbReference type="EMBL" id="KJZ07417.1"/>
    </source>
</evidence>
<dbReference type="InterPro" id="IPR021879">
    <property type="entry name" value="VC2046_fam"/>
</dbReference>
<sequence>MQIDGILCKEAQLGSALNHSVHEARRGDFALLLSLLSQDALDFSEFDLPHTSPEEPDKSEAALKKALQLGPQKPLAPEQFNMLIGQNNGFLVNDGDLASLRLKECLQPEPYAVRNDKKHIPLHIVDNLEPAVRQKLEQTRNPQMLVDNKDIDAAGFYDQLAGGEMQSMLQVAV</sequence>
<proteinExistence type="predicted"/>
<accession>A0A0F4QL93</accession>
<dbReference type="AlphaFoldDB" id="A0A0F4QL93"/>
<protein>
    <submittedName>
        <fullName evidence="1">QueD like 2</fullName>
    </submittedName>
</protein>
<comment type="caution">
    <text evidence="1">The sequence shown here is derived from an EMBL/GenBank/DDBJ whole genome shotgun (WGS) entry which is preliminary data.</text>
</comment>
<dbReference type="EMBL" id="JXYA01000038">
    <property type="protein sequence ID" value="KJZ07417.1"/>
    <property type="molecule type" value="Genomic_DNA"/>
</dbReference>
<reference evidence="1 2" key="1">
    <citation type="journal article" date="2015" name="BMC Genomics">
        <title>Genome mining reveals unlocked bioactive potential of marine Gram-negative bacteria.</title>
        <authorList>
            <person name="Machado H."/>
            <person name="Sonnenschein E.C."/>
            <person name="Melchiorsen J."/>
            <person name="Gram L."/>
        </authorList>
    </citation>
    <scope>NUCLEOTIDE SEQUENCE [LARGE SCALE GENOMIC DNA]</scope>
    <source>
        <strain evidence="1 2">S2471</strain>
    </source>
</reference>
<dbReference type="PATRIC" id="fig|43658.5.peg.3377"/>
<keyword evidence="2" id="KW-1185">Reference proteome</keyword>
<dbReference type="Pfam" id="PF11993">
    <property type="entry name" value="VC2046"/>
    <property type="match status" value="1"/>
</dbReference>
<gene>
    <name evidence="1" type="ORF">TW77_16000</name>
</gene>
<name>A0A0F4QL93_9GAMM</name>
<evidence type="ECO:0000313" key="2">
    <source>
        <dbReference type="Proteomes" id="UP000033452"/>
    </source>
</evidence>
<dbReference type="RefSeq" id="WP_046005979.1">
    <property type="nucleotide sequence ID" value="NZ_JXYA01000038.1"/>
</dbReference>
<organism evidence="1 2">
    <name type="scientific">Pseudoalteromonas rubra</name>
    <dbReference type="NCBI Taxonomy" id="43658"/>
    <lineage>
        <taxon>Bacteria</taxon>
        <taxon>Pseudomonadati</taxon>
        <taxon>Pseudomonadota</taxon>
        <taxon>Gammaproteobacteria</taxon>
        <taxon>Alteromonadales</taxon>
        <taxon>Pseudoalteromonadaceae</taxon>
        <taxon>Pseudoalteromonas</taxon>
    </lineage>
</organism>
<dbReference type="Proteomes" id="UP000033452">
    <property type="component" value="Unassembled WGS sequence"/>
</dbReference>
<dbReference type="OrthoDB" id="7061360at2"/>